<dbReference type="EMBL" id="CP000471">
    <property type="protein sequence ID" value="ABK44161.1"/>
    <property type="molecule type" value="Genomic_DNA"/>
</dbReference>
<keyword evidence="2" id="KW-1185">Reference proteome</keyword>
<dbReference type="KEGG" id="mgm:Mmc1_1652"/>
<dbReference type="Proteomes" id="UP000002586">
    <property type="component" value="Chromosome"/>
</dbReference>
<reference evidence="1 2" key="2">
    <citation type="journal article" date="2012" name="Int. J. Syst. Evol. Microbiol.">
        <title>Magnetococcus marinus gen. nov., sp. nov., a marine, magnetotactic bacterium that represents a novel lineage (Magnetococcaceae fam. nov.; Magnetococcales ord. nov.) at the base of the Alphaproteobacteria.</title>
        <authorList>
            <person name="Bazylinski D.A."/>
            <person name="Williams T.J."/>
            <person name="Lefevre C.T."/>
            <person name="Berg R.J."/>
            <person name="Zhang C.L."/>
            <person name="Bowser S.S."/>
            <person name="Dean A.J."/>
            <person name="Beveridge T.J."/>
        </authorList>
    </citation>
    <scope>NUCLEOTIDE SEQUENCE [LARGE SCALE GENOMIC DNA]</scope>
    <source>
        <strain evidence="2">ATCC BAA-1437 / JCM 17883 / MC-1</strain>
    </source>
</reference>
<evidence type="ECO:0008006" key="3">
    <source>
        <dbReference type="Google" id="ProtNLM"/>
    </source>
</evidence>
<dbReference type="eggNOG" id="COG1102">
    <property type="taxonomic scope" value="Bacteria"/>
</dbReference>
<dbReference type="SUPFAM" id="SSF52540">
    <property type="entry name" value="P-loop containing nucleoside triphosphate hydrolases"/>
    <property type="match status" value="1"/>
</dbReference>
<dbReference type="HOGENOM" id="CLU_065155_2_0_5"/>
<dbReference type="InterPro" id="IPR027417">
    <property type="entry name" value="P-loop_NTPase"/>
</dbReference>
<gene>
    <name evidence="1" type="ordered locus">Mmc1_1652</name>
</gene>
<dbReference type="AlphaFoldDB" id="A0L868"/>
<organism evidence="1 2">
    <name type="scientific">Magnetococcus marinus (strain ATCC BAA-1437 / JCM 17883 / MC-1)</name>
    <dbReference type="NCBI Taxonomy" id="156889"/>
    <lineage>
        <taxon>Bacteria</taxon>
        <taxon>Pseudomonadati</taxon>
        <taxon>Pseudomonadota</taxon>
        <taxon>Magnetococcia</taxon>
        <taxon>Magnetococcales</taxon>
        <taxon>Magnetococcaceae</taxon>
        <taxon>Magnetococcus</taxon>
    </lineage>
</organism>
<dbReference type="Pfam" id="PF13189">
    <property type="entry name" value="Cytidylate_kin2"/>
    <property type="match status" value="1"/>
</dbReference>
<accession>A0L868</accession>
<proteinExistence type="predicted"/>
<dbReference type="STRING" id="156889.Mmc1_1652"/>
<protein>
    <recommendedName>
        <fullName evidence="3">Cytidylate kinase</fullName>
    </recommendedName>
</protein>
<evidence type="ECO:0000313" key="2">
    <source>
        <dbReference type="Proteomes" id="UP000002586"/>
    </source>
</evidence>
<sequence>MSNARTQALLQSIMGAKMYQSSDKDETPSTVPLITVSRGFGANGSEIAARLAERLQVPLYDKELINEVTRQAKADPFLTKQLDERISGAMADWITSMFTGQSTSQDTFNYYMVKVIMNIAPQGGVIVGRGAHLLLSQKHRVFRLRVEGSLHVCAERVAKREDIKLKKAEKRVVQVDKERRDFVEGLYKNRSTRHNFYDMVINTDLFKPQATVGVVELALAEMGFVIPKK</sequence>
<dbReference type="Gene3D" id="3.40.50.300">
    <property type="entry name" value="P-loop containing nucleotide triphosphate hydrolases"/>
    <property type="match status" value="1"/>
</dbReference>
<dbReference type="OrthoDB" id="9781180at2"/>
<reference evidence="2" key="1">
    <citation type="journal article" date="2009" name="Appl. Environ. Microbiol.">
        <title>Complete genome sequence of the chemolithoautotrophic marine magnetotactic coccus strain MC-1.</title>
        <authorList>
            <person name="Schubbe S."/>
            <person name="Williams T.J."/>
            <person name="Xie G."/>
            <person name="Kiss H.E."/>
            <person name="Brettin T.S."/>
            <person name="Martinez D."/>
            <person name="Ross C.A."/>
            <person name="Schuler D."/>
            <person name="Cox B.L."/>
            <person name="Nealson K.H."/>
            <person name="Bazylinski D.A."/>
        </authorList>
    </citation>
    <scope>NUCLEOTIDE SEQUENCE [LARGE SCALE GENOMIC DNA]</scope>
    <source>
        <strain evidence="2">ATCC BAA-1437 / JCM 17883 / MC-1</strain>
    </source>
</reference>
<evidence type="ECO:0000313" key="1">
    <source>
        <dbReference type="EMBL" id="ABK44161.1"/>
    </source>
</evidence>
<name>A0L868_MAGMM</name>
<dbReference type="RefSeq" id="WP_011713309.1">
    <property type="nucleotide sequence ID" value="NC_008576.1"/>
</dbReference>